<protein>
    <submittedName>
        <fullName evidence="1">Uncharacterized protein</fullName>
    </submittedName>
</protein>
<dbReference type="EMBL" id="LR797264">
    <property type="protein sequence ID" value="CAB4197252.1"/>
    <property type="molecule type" value="Genomic_DNA"/>
</dbReference>
<reference evidence="1" key="1">
    <citation type="submission" date="2020-05" db="EMBL/GenBank/DDBJ databases">
        <authorList>
            <person name="Chiriac C."/>
            <person name="Salcher M."/>
            <person name="Ghai R."/>
            <person name="Kavagutti S V."/>
        </authorList>
    </citation>
    <scope>NUCLEOTIDE SEQUENCE</scope>
</reference>
<sequence length="238" mass="24420">MAYPDFFPRRVNQRVPNLAYVADMSNDGSGIYRIDFGAVPALSTNYFAAATLSTTGVALSLTVAAGTILNGGVVPGMPVGSTVGTARWGRGLTVVGDGASTRAITLTGSDYLGQRIQWTGTLNGTTAVPVSKAFAYLDSAVFAAAADTVSVSIGYSNVLGLPYQTANMISEMKSDVAAANAGTFVGAIYTDPQTATTGDPRGTYLPVTVIPNGTIPFSIIVNAAISRKNLHGVAHFGG</sequence>
<name>A0A6J5RMK6_9CAUD</name>
<accession>A0A6J5RMK6</accession>
<gene>
    <name evidence="1" type="ORF">UFOVP1323_16</name>
</gene>
<proteinExistence type="predicted"/>
<organism evidence="1">
    <name type="scientific">uncultured Caudovirales phage</name>
    <dbReference type="NCBI Taxonomy" id="2100421"/>
    <lineage>
        <taxon>Viruses</taxon>
        <taxon>Duplodnaviria</taxon>
        <taxon>Heunggongvirae</taxon>
        <taxon>Uroviricota</taxon>
        <taxon>Caudoviricetes</taxon>
        <taxon>Peduoviridae</taxon>
        <taxon>Maltschvirus</taxon>
        <taxon>Maltschvirus maltsch</taxon>
    </lineage>
</organism>
<evidence type="ECO:0000313" key="1">
    <source>
        <dbReference type="EMBL" id="CAB4197252.1"/>
    </source>
</evidence>